<dbReference type="InterPro" id="IPR018392">
    <property type="entry name" value="LysM"/>
</dbReference>
<gene>
    <name evidence="3" type="ORF">SAMN02746019_00017500</name>
</gene>
<accession>A0A212RNN0</accession>
<sequence>MSAMRRGISRDSWARWMIWNLVAACGVGILALWGIERIWPLPPLPTPLPTATPIPTATPRPPLMYTVQPGDTLIGIAARYGVSLESLLRANGLSPEAVIYPGQVLRIPGELPAAPPPIPSPTPLPSPASAADGIRLRVLEIRGVGDVEQETLVLANEGATLSLAGWRLRDTDGNLFVFPALTLWTGSRVAVHTRAGENTATDLYWGRDGAVWQPSERGVLEDPEGTVVLEFRVP</sequence>
<feature type="domain" description="LysM" evidence="1">
    <location>
        <begin position="63"/>
        <end position="107"/>
    </location>
</feature>
<dbReference type="SUPFAM" id="SSF74853">
    <property type="entry name" value="Lamin A/C globular tail domain"/>
    <property type="match status" value="1"/>
</dbReference>
<dbReference type="AlphaFoldDB" id="A0A212RNN0"/>
<evidence type="ECO:0000259" key="1">
    <source>
        <dbReference type="PROSITE" id="PS51782"/>
    </source>
</evidence>
<name>A0A212RNN0_9CHLR</name>
<evidence type="ECO:0000313" key="4">
    <source>
        <dbReference type="Proteomes" id="UP000197025"/>
    </source>
</evidence>
<dbReference type="InterPro" id="IPR001322">
    <property type="entry name" value="Lamin_tail_dom"/>
</dbReference>
<evidence type="ECO:0000313" key="3">
    <source>
        <dbReference type="EMBL" id="SNB74137.1"/>
    </source>
</evidence>
<dbReference type="SMART" id="SM00257">
    <property type="entry name" value="LysM"/>
    <property type="match status" value="1"/>
</dbReference>
<protein>
    <submittedName>
        <fullName evidence="3">FOG: LysM repeat</fullName>
    </submittedName>
</protein>
<dbReference type="CDD" id="cd00118">
    <property type="entry name" value="LysM"/>
    <property type="match status" value="1"/>
</dbReference>
<dbReference type="PROSITE" id="PS51782">
    <property type="entry name" value="LYSM"/>
    <property type="match status" value="1"/>
</dbReference>
<proteinExistence type="predicted"/>
<dbReference type="PROSITE" id="PS51841">
    <property type="entry name" value="LTD"/>
    <property type="match status" value="1"/>
</dbReference>
<evidence type="ECO:0000259" key="2">
    <source>
        <dbReference type="PROSITE" id="PS51841"/>
    </source>
</evidence>
<dbReference type="EMBL" id="FYEK01000072">
    <property type="protein sequence ID" value="SNB74137.1"/>
    <property type="molecule type" value="Genomic_DNA"/>
</dbReference>
<dbReference type="InterPro" id="IPR036779">
    <property type="entry name" value="LysM_dom_sf"/>
</dbReference>
<organism evidence="3 4">
    <name type="scientific">Thermoflexus hugenholtzii JAD2</name>
    <dbReference type="NCBI Taxonomy" id="877466"/>
    <lineage>
        <taxon>Bacteria</taxon>
        <taxon>Bacillati</taxon>
        <taxon>Chloroflexota</taxon>
        <taxon>Thermoflexia</taxon>
        <taxon>Thermoflexales</taxon>
        <taxon>Thermoflexaceae</taxon>
        <taxon>Thermoflexus</taxon>
    </lineage>
</organism>
<dbReference type="Gene3D" id="3.10.350.10">
    <property type="entry name" value="LysM domain"/>
    <property type="match status" value="1"/>
</dbReference>
<dbReference type="Pfam" id="PF01476">
    <property type="entry name" value="LysM"/>
    <property type="match status" value="1"/>
</dbReference>
<dbReference type="Proteomes" id="UP000197025">
    <property type="component" value="Unassembled WGS sequence"/>
</dbReference>
<reference evidence="4" key="1">
    <citation type="submission" date="2017-06" db="EMBL/GenBank/DDBJ databases">
        <authorList>
            <person name="Varghese N."/>
            <person name="Submissions S."/>
        </authorList>
    </citation>
    <scope>NUCLEOTIDE SEQUENCE [LARGE SCALE GENOMIC DNA]</scope>
    <source>
        <strain evidence="4">JAD2</strain>
    </source>
</reference>
<dbReference type="SUPFAM" id="SSF54106">
    <property type="entry name" value="LysM domain"/>
    <property type="match status" value="1"/>
</dbReference>
<feature type="domain" description="LTD" evidence="2">
    <location>
        <begin position="120"/>
        <end position="234"/>
    </location>
</feature>
<dbReference type="PANTHER" id="PTHR33734">
    <property type="entry name" value="LYSM DOMAIN-CONTAINING GPI-ANCHORED PROTEIN 2"/>
    <property type="match status" value="1"/>
</dbReference>
<dbReference type="InterPro" id="IPR036415">
    <property type="entry name" value="Lamin_tail_dom_sf"/>
</dbReference>
<dbReference type="InParanoid" id="A0A212RNN0"/>
<dbReference type="Gene3D" id="2.60.40.1260">
    <property type="entry name" value="Lamin Tail domain"/>
    <property type="match status" value="1"/>
</dbReference>
<keyword evidence="4" id="KW-1185">Reference proteome</keyword>
<dbReference type="PANTHER" id="PTHR33734:SF22">
    <property type="entry name" value="MEMBRANE-BOUND LYTIC MUREIN TRANSGLYCOSYLASE D"/>
    <property type="match status" value="1"/>
</dbReference>